<dbReference type="EC" id="2.1.1.80" evidence="2"/>
<keyword evidence="3 8" id="KW-0489">Methyltransferase</keyword>
<dbReference type="PRINTS" id="PR00996">
    <property type="entry name" value="CHERMTFRASE"/>
</dbReference>
<reference evidence="8 9" key="1">
    <citation type="journal article" date="2008" name="BMC Genomics">
        <title>Complete genome of Phenylobacterium zucineum - a novel facultative intracellular bacterium isolated from human erythroleukemia cell line K562.</title>
        <authorList>
            <person name="Luo Y."/>
            <person name="Xu X."/>
            <person name="Ding Z."/>
            <person name="Liu Z."/>
            <person name="Zhang B."/>
            <person name="Yan Z."/>
            <person name="Sun J."/>
            <person name="Hu S."/>
            <person name="Hu X."/>
        </authorList>
    </citation>
    <scope>NUCLEOTIDE SEQUENCE [LARGE SCALE GENOMIC DNA]</scope>
    <source>
        <strain evidence="8 9">HLK1</strain>
    </source>
</reference>
<dbReference type="AlphaFoldDB" id="B4RFM4"/>
<dbReference type="InterPro" id="IPR050903">
    <property type="entry name" value="Bact_Chemotaxis_MeTrfase"/>
</dbReference>
<dbReference type="InterPro" id="IPR029063">
    <property type="entry name" value="SAM-dependent_MTases_sf"/>
</dbReference>
<dbReference type="eggNOG" id="COG0457">
    <property type="taxonomic scope" value="Bacteria"/>
</dbReference>
<evidence type="ECO:0000313" key="9">
    <source>
        <dbReference type="Proteomes" id="UP000001868"/>
    </source>
</evidence>
<keyword evidence="9" id="KW-1185">Reference proteome</keyword>
<evidence type="ECO:0000256" key="1">
    <source>
        <dbReference type="ARBA" id="ARBA00001541"/>
    </source>
</evidence>
<dbReference type="STRING" id="450851.PHZ_c0691"/>
<dbReference type="PANTHER" id="PTHR24422:SF19">
    <property type="entry name" value="CHEMOTAXIS PROTEIN METHYLTRANSFERASE"/>
    <property type="match status" value="1"/>
</dbReference>
<dbReference type="InterPro" id="IPR011990">
    <property type="entry name" value="TPR-like_helical_dom_sf"/>
</dbReference>
<dbReference type="Gene3D" id="3.40.50.150">
    <property type="entry name" value="Vaccinia Virus protein VP39"/>
    <property type="match status" value="1"/>
</dbReference>
<dbReference type="Proteomes" id="UP000001868">
    <property type="component" value="Chromosome"/>
</dbReference>
<keyword evidence="4 8" id="KW-0808">Transferase</keyword>
<dbReference type="Gene3D" id="1.25.40.10">
    <property type="entry name" value="Tetratricopeptide repeat domain"/>
    <property type="match status" value="1"/>
</dbReference>
<evidence type="ECO:0000256" key="5">
    <source>
        <dbReference type="ARBA" id="ARBA00022691"/>
    </source>
</evidence>
<dbReference type="GO" id="GO:0032259">
    <property type="term" value="P:methylation"/>
    <property type="evidence" value="ECO:0007669"/>
    <property type="project" value="UniProtKB-KW"/>
</dbReference>
<dbReference type="eggNOG" id="COG1352">
    <property type="taxonomic scope" value="Bacteria"/>
</dbReference>
<dbReference type="InterPro" id="IPR022642">
    <property type="entry name" value="CheR_C"/>
</dbReference>
<name>B4RFM4_PHEZH</name>
<accession>B4RFM4</accession>
<dbReference type="Gene3D" id="1.10.155.10">
    <property type="entry name" value="Chemotaxis receptor methyltransferase CheR, N-terminal domain"/>
    <property type="match status" value="1"/>
</dbReference>
<comment type="catalytic activity">
    <reaction evidence="1">
        <text>L-glutamyl-[protein] + S-adenosyl-L-methionine = [protein]-L-glutamate 5-O-methyl ester + S-adenosyl-L-homocysteine</text>
        <dbReference type="Rhea" id="RHEA:24452"/>
        <dbReference type="Rhea" id="RHEA-COMP:10208"/>
        <dbReference type="Rhea" id="RHEA-COMP:10311"/>
        <dbReference type="ChEBI" id="CHEBI:29973"/>
        <dbReference type="ChEBI" id="CHEBI:57856"/>
        <dbReference type="ChEBI" id="CHEBI:59789"/>
        <dbReference type="ChEBI" id="CHEBI:82795"/>
        <dbReference type="EC" id="2.1.1.80"/>
    </reaction>
</comment>
<evidence type="ECO:0000313" key="8">
    <source>
        <dbReference type="EMBL" id="ACG77105.1"/>
    </source>
</evidence>
<dbReference type="SUPFAM" id="SSF48452">
    <property type="entry name" value="TPR-like"/>
    <property type="match status" value="1"/>
</dbReference>
<gene>
    <name evidence="8" type="ordered locus">PHZ_c0691</name>
</gene>
<dbReference type="KEGG" id="pzu:PHZ_c0691"/>
<dbReference type="GO" id="GO:0008983">
    <property type="term" value="F:protein-glutamate O-methyltransferase activity"/>
    <property type="evidence" value="ECO:0007669"/>
    <property type="project" value="UniProtKB-EC"/>
</dbReference>
<dbReference type="HOGENOM" id="CLU_025854_4_1_5"/>
<dbReference type="EMBL" id="CP000747">
    <property type="protein sequence ID" value="ACG77105.1"/>
    <property type="molecule type" value="Genomic_DNA"/>
</dbReference>
<feature type="region of interest" description="Disordered" evidence="6">
    <location>
        <begin position="318"/>
        <end position="342"/>
    </location>
</feature>
<evidence type="ECO:0000256" key="6">
    <source>
        <dbReference type="SAM" id="MobiDB-lite"/>
    </source>
</evidence>
<feature type="compositionally biased region" description="Low complexity" evidence="6">
    <location>
        <begin position="319"/>
        <end position="341"/>
    </location>
</feature>
<dbReference type="PROSITE" id="PS50123">
    <property type="entry name" value="CHER"/>
    <property type="match status" value="1"/>
</dbReference>
<dbReference type="InterPro" id="IPR036804">
    <property type="entry name" value="CheR_N_sf"/>
</dbReference>
<dbReference type="SMART" id="SM00138">
    <property type="entry name" value="MeTrc"/>
    <property type="match status" value="1"/>
</dbReference>
<dbReference type="SUPFAM" id="SSF47757">
    <property type="entry name" value="Chemotaxis receptor methyltransferase CheR, N-terminal domain"/>
    <property type="match status" value="1"/>
</dbReference>
<dbReference type="CDD" id="cd02440">
    <property type="entry name" value="AdoMet_MTases"/>
    <property type="match status" value="1"/>
</dbReference>
<evidence type="ECO:0000259" key="7">
    <source>
        <dbReference type="PROSITE" id="PS50123"/>
    </source>
</evidence>
<organism evidence="8 9">
    <name type="scientific">Phenylobacterium zucineum (strain HLK1)</name>
    <dbReference type="NCBI Taxonomy" id="450851"/>
    <lineage>
        <taxon>Bacteria</taxon>
        <taxon>Pseudomonadati</taxon>
        <taxon>Pseudomonadota</taxon>
        <taxon>Alphaproteobacteria</taxon>
        <taxon>Caulobacterales</taxon>
        <taxon>Caulobacteraceae</taxon>
        <taxon>Phenylobacterium</taxon>
    </lineage>
</organism>
<feature type="domain" description="CheR-type methyltransferase" evidence="7">
    <location>
        <begin position="13"/>
        <end position="285"/>
    </location>
</feature>
<sequence>MRAPAPLPMGEAFARLKQQVIERTGHFYYEDKDEVLWERVRKRLAAARSPSLDQYLERLADPDRGEAEWAALEAELTIGETYFFRYPEQFEALRRTILPDIFERRAESRRVRIWSAGCATGAEAYSVAILLHEMLGEALAGWRITILGSDINETFLAQAREARFGRWALRSLPPEQRDAWFTPEEGAWRLRPQYRSLVRFERGNLLDLLGPSPPLELVDFDLILCRNVMIYFHPAKMAEVAAALVARLTPEGWLLVGHAEPNPEFARFAAAVSLPGTVAYRPPDAETPAAPPPAWTPPVLPPAAELVIPAPAFAPAPLAPLAGQPPQTPTATPREPARAPASGDIVEEVRRRADVGDFRAAELSCREALEADPENPVLHFYAGLVEQALGRLASAEDSLRKAAYLDPGFVLAHYHLGVVRLARGRREAGRRAVAAAAQLAGTLTRDARLPEGAGLTAGELRELARVQLE</sequence>
<dbReference type="Pfam" id="PF01739">
    <property type="entry name" value="CheR"/>
    <property type="match status" value="1"/>
</dbReference>
<keyword evidence="5" id="KW-0949">S-adenosyl-L-methionine</keyword>
<protein>
    <recommendedName>
        <fullName evidence="2">protein-glutamate O-methyltransferase</fullName>
        <ecNumber evidence="2">2.1.1.80</ecNumber>
    </recommendedName>
</protein>
<dbReference type="PANTHER" id="PTHR24422">
    <property type="entry name" value="CHEMOTAXIS PROTEIN METHYLTRANSFERASE"/>
    <property type="match status" value="1"/>
</dbReference>
<evidence type="ECO:0000256" key="3">
    <source>
        <dbReference type="ARBA" id="ARBA00022603"/>
    </source>
</evidence>
<proteinExistence type="predicted"/>
<evidence type="ECO:0000256" key="4">
    <source>
        <dbReference type="ARBA" id="ARBA00022679"/>
    </source>
</evidence>
<evidence type="ECO:0000256" key="2">
    <source>
        <dbReference type="ARBA" id="ARBA00012534"/>
    </source>
</evidence>
<dbReference type="InterPro" id="IPR000780">
    <property type="entry name" value="CheR_MeTrfase"/>
</dbReference>
<dbReference type="RefSeq" id="WP_012521253.1">
    <property type="nucleotide sequence ID" value="NC_011144.1"/>
</dbReference>
<dbReference type="SUPFAM" id="SSF53335">
    <property type="entry name" value="S-adenosyl-L-methionine-dependent methyltransferases"/>
    <property type="match status" value="1"/>
</dbReference>